<name>A0A1H6RLR6_9EURY</name>
<organism evidence="1 2">
    <name type="scientific">Halohasta litchfieldiae</name>
    <dbReference type="NCBI Taxonomy" id="1073996"/>
    <lineage>
        <taxon>Archaea</taxon>
        <taxon>Methanobacteriati</taxon>
        <taxon>Methanobacteriota</taxon>
        <taxon>Stenosarchaea group</taxon>
        <taxon>Halobacteria</taxon>
        <taxon>Halobacteriales</taxon>
        <taxon>Haloferacaceae</taxon>
        <taxon>Halohasta</taxon>
    </lineage>
</organism>
<evidence type="ECO:0000313" key="1">
    <source>
        <dbReference type="EMBL" id="SEI53487.1"/>
    </source>
</evidence>
<dbReference type="STRING" id="1073996.SAMN05444271_10289"/>
<gene>
    <name evidence="1" type="ORF">SAMN05444271_10289</name>
</gene>
<dbReference type="OrthoDB" id="359403at2157"/>
<dbReference type="RefSeq" id="WP_089670857.1">
    <property type="nucleotide sequence ID" value="NZ_CP024845.1"/>
</dbReference>
<evidence type="ECO:0000313" key="2">
    <source>
        <dbReference type="Proteomes" id="UP000198888"/>
    </source>
</evidence>
<dbReference type="AlphaFoldDB" id="A0A1H6RLR6"/>
<dbReference type="GeneID" id="35003806"/>
<protein>
    <recommendedName>
        <fullName evidence="3">ASCH domain-containing protein</fullName>
    </recommendedName>
</protein>
<accession>A0A2H4Q5V0</accession>
<dbReference type="EMBL" id="FNYR01000002">
    <property type="protein sequence ID" value="SEI53487.1"/>
    <property type="molecule type" value="Genomic_DNA"/>
</dbReference>
<evidence type="ECO:0008006" key="3">
    <source>
        <dbReference type="Google" id="ProtNLM"/>
    </source>
</evidence>
<dbReference type="Proteomes" id="UP000198888">
    <property type="component" value="Unassembled WGS sequence"/>
</dbReference>
<dbReference type="KEGG" id="hae:halTADL_3036"/>
<accession>A0A1H6RLR6</accession>
<reference evidence="1 2" key="1">
    <citation type="submission" date="2016-10" db="EMBL/GenBank/DDBJ databases">
        <authorList>
            <person name="de Groot N.N."/>
        </authorList>
    </citation>
    <scope>NUCLEOTIDE SEQUENCE [LARGE SCALE GENOMIC DNA]</scope>
    <source>
        <strain evidence="1 2">DSM 22187</strain>
    </source>
</reference>
<keyword evidence="2" id="KW-1185">Reference proteome</keyword>
<sequence>MGTIDADELLPNDRVRKAVLCGKMTQISRGSAYAEEGDSFVIDDQEFVVVGVDELTLGEMTDRDAQREGSADLAAYRERLVEAHEGNFEWDDDAEVVRHQFEAQ</sequence>
<proteinExistence type="predicted"/>